<feature type="region of interest" description="Disordered" evidence="2">
    <location>
        <begin position="1"/>
        <end position="186"/>
    </location>
</feature>
<dbReference type="AlphaFoldDB" id="A0A9P7SXK4"/>
<name>A0A9P7SXK4_9HYPO</name>
<evidence type="ECO:0000256" key="1">
    <source>
        <dbReference type="SAM" id="Coils"/>
    </source>
</evidence>
<protein>
    <submittedName>
        <fullName evidence="3">Uncharacterized protein</fullName>
    </submittedName>
</protein>
<reference evidence="3" key="1">
    <citation type="journal article" date="2020" name="bioRxiv">
        <title>Whole genome comparisons of ergot fungi reveals the divergence and evolution of species within the genus Claviceps are the result of varying mechanisms driving genome evolution and host range expansion.</title>
        <authorList>
            <person name="Wyka S.A."/>
            <person name="Mondo S.J."/>
            <person name="Liu M."/>
            <person name="Dettman J."/>
            <person name="Nalam V."/>
            <person name="Broders K.D."/>
        </authorList>
    </citation>
    <scope>NUCLEOTIDE SEQUENCE</scope>
    <source>
        <strain evidence="3">CCC 602</strain>
    </source>
</reference>
<feature type="coiled-coil region" evidence="1">
    <location>
        <begin position="218"/>
        <end position="252"/>
    </location>
</feature>
<accession>A0A9P7SXK4</accession>
<dbReference type="Proteomes" id="UP000748025">
    <property type="component" value="Unassembled WGS sequence"/>
</dbReference>
<feature type="compositionally biased region" description="Basic residues" evidence="2">
    <location>
        <begin position="440"/>
        <end position="456"/>
    </location>
</feature>
<feature type="compositionally biased region" description="Basic residues" evidence="2">
    <location>
        <begin position="150"/>
        <end position="163"/>
    </location>
</feature>
<gene>
    <name evidence="3" type="ORF">E4U43_000566</name>
</gene>
<evidence type="ECO:0000313" key="3">
    <source>
        <dbReference type="EMBL" id="KAG6005604.1"/>
    </source>
</evidence>
<comment type="caution">
    <text evidence="3">The sequence shown here is derived from an EMBL/GenBank/DDBJ whole genome shotgun (WGS) entry which is preliminary data.</text>
</comment>
<proteinExistence type="predicted"/>
<evidence type="ECO:0000313" key="4">
    <source>
        <dbReference type="Proteomes" id="UP000748025"/>
    </source>
</evidence>
<dbReference type="EMBL" id="SRPW01001169">
    <property type="protein sequence ID" value="KAG6005604.1"/>
    <property type="molecule type" value="Genomic_DNA"/>
</dbReference>
<feature type="compositionally biased region" description="Low complexity" evidence="2">
    <location>
        <begin position="328"/>
        <end position="347"/>
    </location>
</feature>
<evidence type="ECO:0000256" key="2">
    <source>
        <dbReference type="SAM" id="MobiDB-lite"/>
    </source>
</evidence>
<feature type="compositionally biased region" description="Low complexity" evidence="2">
    <location>
        <begin position="12"/>
        <end position="45"/>
    </location>
</feature>
<feature type="compositionally biased region" description="Polar residues" evidence="2">
    <location>
        <begin position="67"/>
        <end position="76"/>
    </location>
</feature>
<keyword evidence="4" id="KW-1185">Reference proteome</keyword>
<feature type="compositionally biased region" description="Basic and acidic residues" evidence="2">
    <location>
        <begin position="164"/>
        <end position="174"/>
    </location>
</feature>
<dbReference type="OrthoDB" id="4961560at2759"/>
<organism evidence="3 4">
    <name type="scientific">Claviceps pusilla</name>
    <dbReference type="NCBI Taxonomy" id="123648"/>
    <lineage>
        <taxon>Eukaryota</taxon>
        <taxon>Fungi</taxon>
        <taxon>Dikarya</taxon>
        <taxon>Ascomycota</taxon>
        <taxon>Pezizomycotina</taxon>
        <taxon>Sordariomycetes</taxon>
        <taxon>Hypocreomycetidae</taxon>
        <taxon>Hypocreales</taxon>
        <taxon>Clavicipitaceae</taxon>
        <taxon>Claviceps</taxon>
    </lineage>
</organism>
<sequence length="456" mass="49180">MVVMPRTPSPSPCASACSSSWSLSSSSSSSSSSFVPSLSCSPSSAKETSDEGGTRTATTRKLRIPQDWNSPSTTPSRELRVPENWNSLVTSPGLLDPEHPNSPVASPTLAVPKYPDSPRVNTKLHVPPDRHSRRPTPGRSSASKTPAPRAAKHKTILFTRQRKQQRDKAPREIPRISPETSPKTPLWQSVRQIMDNETFLRNKCTVLKINLSLARTAHDKLERQVRESRTALADQDARLASLQAELHLERQASQRAAEADAAREQQCQALRAQVHRQAYEVRVYKTALKAAFKLPGVAAQTTYRSILEVTDRHLRMSLGDRLAAVDEPPGTLAPSSTSATSATSATPDGGHAARDSPPGSPADHVLPRKRGPFSLQADAELKTDPGPVVAANEADGRGQAPRPQGAAGGNTDHKPDTPRPPKTNAKRGTESDSDGAPASKTRRLTPRGGARKILHD</sequence>
<keyword evidence="1" id="KW-0175">Coiled coil</keyword>
<feature type="region of interest" description="Disordered" evidence="2">
    <location>
        <begin position="325"/>
        <end position="456"/>
    </location>
</feature>